<evidence type="ECO:0000313" key="3">
    <source>
        <dbReference type="Proteomes" id="UP000030659"/>
    </source>
</evidence>
<accession>W7AD45</accession>
<dbReference type="Proteomes" id="UP000030659">
    <property type="component" value="Unassembled WGS sequence"/>
</dbReference>
<gene>
    <name evidence="2" type="ORF">YYG_05144</name>
</gene>
<dbReference type="NCBIfam" id="TIGR01599">
    <property type="entry name" value="PYST-A"/>
    <property type="match status" value="1"/>
</dbReference>
<evidence type="ECO:0000256" key="1">
    <source>
        <dbReference type="SAM" id="SignalP"/>
    </source>
</evidence>
<dbReference type="SUPFAM" id="SSF55961">
    <property type="entry name" value="Bet v1-like"/>
    <property type="match status" value="1"/>
</dbReference>
<dbReference type="AlphaFoldDB" id="W7AD45"/>
<dbReference type="Gene3D" id="3.30.530.20">
    <property type="match status" value="1"/>
</dbReference>
<keyword evidence="1" id="KW-0732">Signal</keyword>
<proteinExistence type="predicted"/>
<sequence>MNKFYIQTALFLLSIFAYGNNETLAVEPAPGEDTKPQLRSRYPTSEEIYEKHKHLSSQPSCNNKKKAIELMDEVVKHLEYHATNNDGYKVYIRNHGDGISYYKKKHDDQTYILKINLNIYASSQYNDIINKLWDPNTPNTFNKGTVKIAHVYDPNLVIIQQRYKKGSKKHQKYFYALATKAEISEDKTIIAMTSADINDYNPFRKEYTNTIIENANLFKSNVIPDRDIQNGELDNLFVNLAGYLIEKKGDDLEITYIESVSDIQILII</sequence>
<protein>
    <recommendedName>
        <fullName evidence="4">Fam-a protein</fullName>
    </recommendedName>
</protein>
<reference evidence="2 3" key="1">
    <citation type="submission" date="2013-02" db="EMBL/GenBank/DDBJ databases">
        <title>The Genome Sequence of Plasmodium vinckei petteri CR.</title>
        <authorList>
            <consortium name="The Broad Institute Genome Sequencing Platform"/>
            <consortium name="The Broad Institute Genome Sequencing Center for Infectious Disease"/>
            <person name="Neafsey D."/>
            <person name="Cheeseman I."/>
            <person name="Volkman S."/>
            <person name="Adams J."/>
            <person name="Walker B."/>
            <person name="Young S.K."/>
            <person name="Zeng Q."/>
            <person name="Gargeya S."/>
            <person name="Fitzgerald M."/>
            <person name="Haas B."/>
            <person name="Abouelleil A."/>
            <person name="Alvarado L."/>
            <person name="Arachchi H.M."/>
            <person name="Berlin A.M."/>
            <person name="Chapman S.B."/>
            <person name="Dewar J."/>
            <person name="Goldberg J."/>
            <person name="Griggs A."/>
            <person name="Gujja S."/>
            <person name="Hansen M."/>
            <person name="Howarth C."/>
            <person name="Imamovic A."/>
            <person name="Larimer J."/>
            <person name="McCowan C."/>
            <person name="Murphy C."/>
            <person name="Neiman D."/>
            <person name="Pearson M."/>
            <person name="Priest M."/>
            <person name="Roberts A."/>
            <person name="Saif S."/>
            <person name="Shea T."/>
            <person name="Sisk P."/>
            <person name="Sykes S."/>
            <person name="Wortman J."/>
            <person name="Nusbaum C."/>
            <person name="Birren B."/>
        </authorList>
    </citation>
    <scope>NUCLEOTIDE SEQUENCE [LARGE SCALE GENOMIC DNA]</scope>
    <source>
        <strain evidence="2 3">CR</strain>
    </source>
</reference>
<evidence type="ECO:0008006" key="4">
    <source>
        <dbReference type="Google" id="ProtNLM"/>
    </source>
</evidence>
<feature type="signal peptide" evidence="1">
    <location>
        <begin position="1"/>
        <end position="25"/>
    </location>
</feature>
<name>W7AD45_PLAVN</name>
<evidence type="ECO:0000313" key="2">
    <source>
        <dbReference type="EMBL" id="EUD69645.1"/>
    </source>
</evidence>
<organism evidence="2 3">
    <name type="scientific">Plasmodium vinckei petteri</name>
    <dbReference type="NCBI Taxonomy" id="138298"/>
    <lineage>
        <taxon>Eukaryota</taxon>
        <taxon>Sar</taxon>
        <taxon>Alveolata</taxon>
        <taxon>Apicomplexa</taxon>
        <taxon>Aconoidasida</taxon>
        <taxon>Haemosporida</taxon>
        <taxon>Plasmodiidae</taxon>
        <taxon>Plasmodium</taxon>
        <taxon>Plasmodium (Vinckeia)</taxon>
    </lineage>
</organism>
<dbReference type="InterPro" id="IPR006486">
    <property type="entry name" value="PYST_A"/>
</dbReference>
<dbReference type="EMBL" id="KI965416">
    <property type="protein sequence ID" value="EUD69645.1"/>
    <property type="molecule type" value="Genomic_DNA"/>
</dbReference>
<dbReference type="InterPro" id="IPR023393">
    <property type="entry name" value="START-like_dom_sf"/>
</dbReference>
<feature type="chain" id="PRO_5004887823" description="Fam-a protein" evidence="1">
    <location>
        <begin position="26"/>
        <end position="268"/>
    </location>
</feature>